<dbReference type="EMBL" id="ML006020">
    <property type="protein sequence ID" value="RKP17118.1"/>
    <property type="molecule type" value="Genomic_DNA"/>
</dbReference>
<accession>A0A4P9YD60</accession>
<evidence type="ECO:0008006" key="3">
    <source>
        <dbReference type="Google" id="ProtNLM"/>
    </source>
</evidence>
<evidence type="ECO:0000313" key="2">
    <source>
        <dbReference type="Proteomes" id="UP000281549"/>
    </source>
</evidence>
<dbReference type="Pfam" id="PF14223">
    <property type="entry name" value="Retrotran_gag_2"/>
    <property type="match status" value="1"/>
</dbReference>
<name>A0A4P9YD60_ROZAC</name>
<reference evidence="2" key="1">
    <citation type="journal article" date="2018" name="Nat. Microbiol.">
        <title>Leveraging single-cell genomics to expand the fungal tree of life.</title>
        <authorList>
            <person name="Ahrendt S.R."/>
            <person name="Quandt C.A."/>
            <person name="Ciobanu D."/>
            <person name="Clum A."/>
            <person name="Salamov A."/>
            <person name="Andreopoulos B."/>
            <person name="Cheng J.F."/>
            <person name="Woyke T."/>
            <person name="Pelin A."/>
            <person name="Henrissat B."/>
            <person name="Reynolds N.K."/>
            <person name="Benny G.L."/>
            <person name="Smith M.E."/>
            <person name="James T.Y."/>
            <person name="Grigoriev I.V."/>
        </authorList>
    </citation>
    <scope>NUCLEOTIDE SEQUENCE [LARGE SCALE GENOMIC DNA]</scope>
    <source>
        <strain evidence="2">CSF55</strain>
    </source>
</reference>
<dbReference type="Proteomes" id="UP000281549">
    <property type="component" value="Unassembled WGS sequence"/>
</dbReference>
<sequence length="113" mass="12674">MSPGNNMDLTIAKLTSENYSSWSLYTRAYSVMKLWKIVEKTMVSEKDLNYTKEKNEDYLDALATITLLVSESQIEHIKRAKSSGETWKALECAHGKNSGSSIVKAVKSLVKPI</sequence>
<proteinExistence type="predicted"/>
<evidence type="ECO:0000313" key="1">
    <source>
        <dbReference type="EMBL" id="RKP17118.1"/>
    </source>
</evidence>
<gene>
    <name evidence="1" type="ORF">ROZALSC1DRAFT_24530</name>
</gene>
<dbReference type="AlphaFoldDB" id="A0A4P9YD60"/>
<protein>
    <recommendedName>
        <fullName evidence="3">DUF4219 domain-containing protein</fullName>
    </recommendedName>
</protein>
<organism evidence="1 2">
    <name type="scientific">Rozella allomycis (strain CSF55)</name>
    <dbReference type="NCBI Taxonomy" id="988480"/>
    <lineage>
        <taxon>Eukaryota</taxon>
        <taxon>Fungi</taxon>
        <taxon>Fungi incertae sedis</taxon>
        <taxon>Cryptomycota</taxon>
        <taxon>Cryptomycota incertae sedis</taxon>
        <taxon>Rozella</taxon>
    </lineage>
</organism>